<feature type="compositionally biased region" description="Low complexity" evidence="2">
    <location>
        <begin position="1223"/>
        <end position="1233"/>
    </location>
</feature>
<feature type="coiled-coil region" evidence="1">
    <location>
        <begin position="219"/>
        <end position="246"/>
    </location>
</feature>
<feature type="compositionally biased region" description="Basic and acidic residues" evidence="2">
    <location>
        <begin position="749"/>
        <end position="759"/>
    </location>
</feature>
<feature type="compositionally biased region" description="Basic and acidic residues" evidence="2">
    <location>
        <begin position="414"/>
        <end position="423"/>
    </location>
</feature>
<organism evidence="3 4">
    <name type="scientific">Alternaria panax</name>
    <dbReference type="NCBI Taxonomy" id="48097"/>
    <lineage>
        <taxon>Eukaryota</taxon>
        <taxon>Fungi</taxon>
        <taxon>Dikarya</taxon>
        <taxon>Ascomycota</taxon>
        <taxon>Pezizomycotina</taxon>
        <taxon>Dothideomycetes</taxon>
        <taxon>Pleosporomycetidae</taxon>
        <taxon>Pleosporales</taxon>
        <taxon>Pleosporineae</taxon>
        <taxon>Pleosporaceae</taxon>
        <taxon>Alternaria</taxon>
        <taxon>Alternaria sect. Panax</taxon>
    </lineage>
</organism>
<dbReference type="EMBL" id="JAANER010000004">
    <property type="protein sequence ID" value="KAG9191279.1"/>
    <property type="molecule type" value="Genomic_DNA"/>
</dbReference>
<feature type="region of interest" description="Disordered" evidence="2">
    <location>
        <begin position="1133"/>
        <end position="1194"/>
    </location>
</feature>
<evidence type="ECO:0000256" key="1">
    <source>
        <dbReference type="SAM" id="Coils"/>
    </source>
</evidence>
<accession>A0AAD4IB55</accession>
<feature type="region of interest" description="Disordered" evidence="2">
    <location>
        <begin position="1404"/>
        <end position="1439"/>
    </location>
</feature>
<evidence type="ECO:0000313" key="4">
    <source>
        <dbReference type="Proteomes" id="UP001199106"/>
    </source>
</evidence>
<feature type="compositionally biased region" description="Basic and acidic residues" evidence="2">
    <location>
        <begin position="1418"/>
        <end position="1432"/>
    </location>
</feature>
<feature type="region of interest" description="Disordered" evidence="2">
    <location>
        <begin position="742"/>
        <end position="783"/>
    </location>
</feature>
<dbReference type="Proteomes" id="UP001199106">
    <property type="component" value="Unassembled WGS sequence"/>
</dbReference>
<feature type="region of interest" description="Disordered" evidence="2">
    <location>
        <begin position="1329"/>
        <end position="1348"/>
    </location>
</feature>
<name>A0AAD4IB55_9PLEO</name>
<gene>
    <name evidence="3" type="ORF">G6011_09367</name>
</gene>
<feature type="region of interest" description="Disordered" evidence="2">
    <location>
        <begin position="1206"/>
        <end position="1241"/>
    </location>
</feature>
<feature type="region of interest" description="Disordered" evidence="2">
    <location>
        <begin position="911"/>
        <end position="940"/>
    </location>
</feature>
<feature type="compositionally biased region" description="Polar residues" evidence="2">
    <location>
        <begin position="1164"/>
        <end position="1173"/>
    </location>
</feature>
<keyword evidence="4" id="KW-1185">Reference proteome</keyword>
<proteinExistence type="predicted"/>
<reference evidence="3" key="1">
    <citation type="submission" date="2021-07" db="EMBL/GenBank/DDBJ databases">
        <title>Genome Resource of American Ginseng Black Spot Pathogen Alternaria panax.</title>
        <authorList>
            <person name="Qiu C."/>
            <person name="Wang W."/>
            <person name="Liu Z."/>
        </authorList>
    </citation>
    <scope>NUCLEOTIDE SEQUENCE</scope>
    <source>
        <strain evidence="3">BNCC115425</strain>
    </source>
</reference>
<evidence type="ECO:0000256" key="2">
    <source>
        <dbReference type="SAM" id="MobiDB-lite"/>
    </source>
</evidence>
<feature type="region of interest" description="Disordered" evidence="2">
    <location>
        <begin position="130"/>
        <end position="149"/>
    </location>
</feature>
<feature type="compositionally biased region" description="Polar residues" evidence="2">
    <location>
        <begin position="760"/>
        <end position="783"/>
    </location>
</feature>
<feature type="compositionally biased region" description="Acidic residues" evidence="2">
    <location>
        <begin position="130"/>
        <end position="141"/>
    </location>
</feature>
<feature type="coiled-coil region" evidence="1">
    <location>
        <begin position="660"/>
        <end position="715"/>
    </location>
</feature>
<keyword evidence="1" id="KW-0175">Coiled coil</keyword>
<comment type="caution">
    <text evidence="3">The sequence shown here is derived from an EMBL/GenBank/DDBJ whole genome shotgun (WGS) entry which is preliminary data.</text>
</comment>
<feature type="region of interest" description="Disordered" evidence="2">
    <location>
        <begin position="367"/>
        <end position="449"/>
    </location>
</feature>
<feature type="compositionally biased region" description="Low complexity" evidence="2">
    <location>
        <begin position="1339"/>
        <end position="1348"/>
    </location>
</feature>
<protein>
    <submittedName>
        <fullName evidence="3">Uncharacterized protein</fullName>
    </submittedName>
</protein>
<sequence length="1634" mass="185496">MHTHSNRDTEKLIDAGHHALSCYASHTALLEAIITHQADDLVTANTRIEELDGIEEEIKQDITILQHENALLHSENEVLRVEHAMLVGNMHGGEEMLRALAGRLQRLHGSVQDMNGMVQMLMEVAGLDEDDVQEQEQEHEDEAPGHYFEGGWEDMAVQWRAGPPIDRSSEPEPGNRPADVEPFDMAYWFERSNAPSPEERRPRNDDCDALRQIDTEMAILELQNRLERTEMQIRSLTDRIDAQETEWEMAVESIPVLLEAIYDEREDEEQQHCRYGEYEENEEEEGNDEPYCTCDDGWEELGSTDENIVLRGGMGGRDEDEEFVYDYGGYTNWDQTDRSTQGKVTIVDRKDDIIRDLRQKVERLEAKNPTLTEAAHRKDLSQSADHVQTKDDDSTGTKSRKPNPLNAISASIFYEKEKEDKHTNLRGGDGEAESGVDGNRDHTNTEIRTPIPVSPHLLCQRATSRASNLTVHYIIVYLPPGFSIPDSTKHELVFHSAATIYYFPKGATEEIVQQEAWKQKSCGDRKWQNVELHKIQSKQTFKNAIAEMWKSMGLSWDVLTRGDWDFNENDDEGDLYMVNDNSLFLTDRTSEVAVSYLRGGADSEPIQSSWPIDEDDDLSDEFKRIHKGLMDEARITLTMDSPEQRVHAWTIVATAAQTRNSFLEREIEVFREMNDSLTQDLQWHMDIQVELEERLEAAEADKRAMAEEHQDLRTILHHLVVNDVIHAVCTCKEKELPAYGDCMGSPDLRTMRGGDKEESLQSTSPTKQKSSAPTVSSFSTPHSSTDITANSFVFYPQRSTIVFPGTPPHIYLFPYSSTLLEIHEMVKNGSEKEDFQNDPYVARILEIMKIRKDMGIHLPDIVSDERIIIDIPEVPMGFCLDRKTKITAWLVADADTKDLEKLVEKLEIGSRANKSQSDTRTKDTSSEGENDYYGDVGDLINELDDPVDTDNSYDWPRLCVCQDSSVYGSGTHYRTHHAQSSSVSETPPVVLVRGGGSNLEYWSHDACGNREFPLRYPQQTPLANAPTNKPMSYGTIAPPSRHVPGFEVLATSKAPLSMRLGRFMFPPMFVQQRENSIRRFDWQHIRRLSPQFKDKSSRGFRYTRSAQCEDWTTQLDKHRAHCDHCQGIFIEEDYGSSDGSPRHEDEASKPTSGPGRPWKKSGWPENSTASSLTAVEDPDPRLRGGAGSEADLEYDSDDWRSEWNDLASQTQSSGRLPRTFRNSSTLSTKTTTSPPSPVDRRFTLRHRPQQSSSCTTTEFIRAAPTISEHGTLQKNGSVVRAETKKSRGESILERPPTRYDSLQYGASLGVSVVESDCVSDLRAENWLENPRPAPPPPNQCHSTSWSQSSQQLQDIGLRKVYESNWSKRYDARPRETSFPSDLHEFFPADSTFSENTLRSRNRRIPSSVLFSEPPSNKMYEERLRSRPAEEPRPSSPKPRLGVKLCKRCEELLALLMEYINKLRQRMLVKRPGNGVPRSATETPAAPAPSRMDWEARHMNRGLPALPFDKSLPPTPRASISAVNLPREPKEKYPAALHVEPKEKLRAASWASISVIDHAHAIAQAQYHAHADFINQEGGEWDVPTIAGPSDLVKEALMWLRCEMELEKMGKTVFDESKRDDSSYEYARSENWVIL</sequence>
<evidence type="ECO:0000313" key="3">
    <source>
        <dbReference type="EMBL" id="KAG9191279.1"/>
    </source>
</evidence>